<keyword evidence="6" id="KW-0809">Transit peptide</keyword>
<feature type="domain" description="Fungal lipase-type" evidence="9">
    <location>
        <begin position="3"/>
        <end position="149"/>
    </location>
</feature>
<keyword evidence="4" id="KW-0934">Plastid</keyword>
<evidence type="ECO:0000256" key="8">
    <source>
        <dbReference type="ARBA" id="ARBA00023098"/>
    </source>
</evidence>
<keyword evidence="11" id="KW-1185">Reference proteome</keyword>
<dbReference type="GO" id="GO:0016042">
    <property type="term" value="P:lipid catabolic process"/>
    <property type="evidence" value="ECO:0007669"/>
    <property type="project" value="UniProtKB-KW"/>
</dbReference>
<evidence type="ECO:0000256" key="4">
    <source>
        <dbReference type="ARBA" id="ARBA00022640"/>
    </source>
</evidence>
<comment type="subcellular location">
    <subcellularLocation>
        <location evidence="1">Plastid</location>
        <location evidence="1">Chloroplast</location>
    </subcellularLocation>
</comment>
<evidence type="ECO:0000256" key="2">
    <source>
        <dbReference type="ARBA" id="ARBA00010701"/>
    </source>
</evidence>
<keyword evidence="5" id="KW-0378">Hydrolase</keyword>
<evidence type="ECO:0000256" key="7">
    <source>
        <dbReference type="ARBA" id="ARBA00022963"/>
    </source>
</evidence>
<evidence type="ECO:0000313" key="10">
    <source>
        <dbReference type="EMBL" id="WOL11185.1"/>
    </source>
</evidence>
<evidence type="ECO:0000313" key="11">
    <source>
        <dbReference type="Proteomes" id="UP001327560"/>
    </source>
</evidence>
<keyword evidence="7" id="KW-0442">Lipid degradation</keyword>
<evidence type="ECO:0000256" key="1">
    <source>
        <dbReference type="ARBA" id="ARBA00004229"/>
    </source>
</evidence>
<dbReference type="AlphaFoldDB" id="A0AAQ3KMA6"/>
<keyword evidence="3" id="KW-0150">Chloroplast</keyword>
<evidence type="ECO:0000256" key="6">
    <source>
        <dbReference type="ARBA" id="ARBA00022946"/>
    </source>
</evidence>
<dbReference type="PANTHER" id="PTHR31403:SF58">
    <property type="entry name" value="PHOSPHOLIPASE A1 EG1, CHLOROPLASTIC_MITOCHONDRIAL"/>
    <property type="match status" value="1"/>
</dbReference>
<dbReference type="SUPFAM" id="SSF53474">
    <property type="entry name" value="alpha/beta-Hydrolases"/>
    <property type="match status" value="1"/>
</dbReference>
<dbReference type="Gene3D" id="3.40.50.1820">
    <property type="entry name" value="alpha/beta hydrolase"/>
    <property type="match status" value="1"/>
</dbReference>
<dbReference type="EMBL" id="CP136895">
    <property type="protein sequence ID" value="WOL11185.1"/>
    <property type="molecule type" value="Genomic_DNA"/>
</dbReference>
<protein>
    <recommendedName>
        <fullName evidence="9">Fungal lipase-type domain-containing protein</fullName>
    </recommendedName>
</protein>
<gene>
    <name evidence="10" type="ORF">Cni_G19947</name>
</gene>
<keyword evidence="8" id="KW-0443">Lipid metabolism</keyword>
<dbReference type="InterPro" id="IPR002921">
    <property type="entry name" value="Fungal_lipase-type"/>
</dbReference>
<dbReference type="GO" id="GO:0008970">
    <property type="term" value="F:phospholipase A1 activity"/>
    <property type="evidence" value="ECO:0007669"/>
    <property type="project" value="TreeGrafter"/>
</dbReference>
<evidence type="ECO:0000256" key="3">
    <source>
        <dbReference type="ARBA" id="ARBA00022528"/>
    </source>
</evidence>
<accession>A0AAQ3KMA6</accession>
<dbReference type="GO" id="GO:0009507">
    <property type="term" value="C:chloroplast"/>
    <property type="evidence" value="ECO:0007669"/>
    <property type="project" value="UniProtKB-SubCell"/>
</dbReference>
<sequence length="221" mass="25184">MSTEWIANLMSSPTPANLDPQDECRDVKVESGFISMYTSDDSTCRFDHESCREQLLGEVVRLLGKYRDEEMSITLAGHSKSVALAMLLGYDITELRLNRFRLRQEVSVTVYSFGEPRLGNTGFKRRCEELSAKVLRVVNVRDPVTKLPRLFLNENSSWRPWSCASYAHVGVESSPWISSRCRIRRMLIDDGQVGDRQNGDEEIKFAGTARLSEVGITLWIR</sequence>
<proteinExistence type="inferred from homology"/>
<evidence type="ECO:0000256" key="5">
    <source>
        <dbReference type="ARBA" id="ARBA00022801"/>
    </source>
</evidence>
<dbReference type="PANTHER" id="PTHR31403">
    <property type="entry name" value="PHOSPHOLIPASE A1-IBETA2, CHLOROPLASTIC"/>
    <property type="match status" value="1"/>
</dbReference>
<dbReference type="Pfam" id="PF01764">
    <property type="entry name" value="Lipase_3"/>
    <property type="match status" value="1"/>
</dbReference>
<name>A0AAQ3KMA6_9LILI</name>
<reference evidence="10 11" key="1">
    <citation type="submission" date="2023-10" db="EMBL/GenBank/DDBJ databases">
        <title>Chromosome-scale genome assembly provides insights into flower coloration mechanisms of Canna indica.</title>
        <authorList>
            <person name="Li C."/>
        </authorList>
    </citation>
    <scope>NUCLEOTIDE SEQUENCE [LARGE SCALE GENOMIC DNA]</scope>
    <source>
        <tissue evidence="10">Flower</tissue>
    </source>
</reference>
<evidence type="ECO:0000259" key="9">
    <source>
        <dbReference type="Pfam" id="PF01764"/>
    </source>
</evidence>
<organism evidence="10 11">
    <name type="scientific">Canna indica</name>
    <name type="common">Indian-shot</name>
    <dbReference type="NCBI Taxonomy" id="4628"/>
    <lineage>
        <taxon>Eukaryota</taxon>
        <taxon>Viridiplantae</taxon>
        <taxon>Streptophyta</taxon>
        <taxon>Embryophyta</taxon>
        <taxon>Tracheophyta</taxon>
        <taxon>Spermatophyta</taxon>
        <taxon>Magnoliopsida</taxon>
        <taxon>Liliopsida</taxon>
        <taxon>Zingiberales</taxon>
        <taxon>Cannaceae</taxon>
        <taxon>Canna</taxon>
    </lineage>
</organism>
<dbReference type="Proteomes" id="UP001327560">
    <property type="component" value="Chromosome 6"/>
</dbReference>
<comment type="similarity">
    <text evidence="2">Belongs to the AB hydrolase superfamily. Lipase family.</text>
</comment>
<dbReference type="CDD" id="cd00519">
    <property type="entry name" value="Lipase_3"/>
    <property type="match status" value="1"/>
</dbReference>
<dbReference type="InterPro" id="IPR029058">
    <property type="entry name" value="AB_hydrolase_fold"/>
</dbReference>